<dbReference type="EMBL" id="CM000844">
    <property type="protein sequence ID" value="KRH29319.1"/>
    <property type="molecule type" value="Genomic_DNA"/>
</dbReference>
<feature type="region of interest" description="Disordered" evidence="7">
    <location>
        <begin position="71"/>
        <end position="96"/>
    </location>
</feature>
<dbReference type="RefSeq" id="XP_014619459.1">
    <property type="nucleotide sequence ID" value="XM_014763973.2"/>
</dbReference>
<dbReference type="Gramene" id="KRH29319">
    <property type="protein sequence ID" value="KRH29319"/>
    <property type="gene ID" value="GLYMA_11G109800"/>
</dbReference>
<feature type="compositionally biased region" description="Polar residues" evidence="7">
    <location>
        <begin position="340"/>
        <end position="356"/>
    </location>
</feature>
<keyword evidence="4" id="KW-0805">Transcription regulation</keyword>
<gene>
    <name evidence="10" type="primary">LOC100784908</name>
    <name evidence="9" type="ORF">GLYMA_11G109800</name>
</gene>
<keyword evidence="2 6" id="KW-0863">Zinc-finger</keyword>
<feature type="compositionally biased region" description="Polar residues" evidence="7">
    <location>
        <begin position="426"/>
        <end position="437"/>
    </location>
</feature>
<feature type="region of interest" description="Disordered" evidence="7">
    <location>
        <begin position="333"/>
        <end position="444"/>
    </location>
</feature>
<keyword evidence="11" id="KW-1185">Reference proteome</keyword>
<reference evidence="9 10" key="1">
    <citation type="journal article" date="2010" name="Nature">
        <title>Genome sequence of the palaeopolyploid soybean.</title>
        <authorList>
            <person name="Schmutz J."/>
            <person name="Cannon S.B."/>
            <person name="Schlueter J."/>
            <person name="Ma J."/>
            <person name="Mitros T."/>
            <person name="Nelson W."/>
            <person name="Hyten D.L."/>
            <person name="Song Q."/>
            <person name="Thelen J.J."/>
            <person name="Cheng J."/>
            <person name="Xu D."/>
            <person name="Hellsten U."/>
            <person name="May G.D."/>
            <person name="Yu Y."/>
            <person name="Sakurai T."/>
            <person name="Umezawa T."/>
            <person name="Bhattacharyya M.K."/>
            <person name="Sandhu D."/>
            <person name="Valliyodan B."/>
            <person name="Lindquist E."/>
            <person name="Peto M."/>
            <person name="Grant D."/>
            <person name="Shu S."/>
            <person name="Goodstein D."/>
            <person name="Barry K."/>
            <person name="Futrell-Griggs M."/>
            <person name="Abernathy B."/>
            <person name="Du J."/>
            <person name="Tian Z."/>
            <person name="Zhu L."/>
            <person name="Gill N."/>
            <person name="Joshi T."/>
            <person name="Libault M."/>
            <person name="Sethuraman A."/>
            <person name="Zhang X.-C."/>
            <person name="Shinozaki K."/>
            <person name="Nguyen H.T."/>
            <person name="Wing R.A."/>
            <person name="Cregan P."/>
            <person name="Specht J."/>
            <person name="Grimwood J."/>
            <person name="Rokhsar D."/>
            <person name="Stacey G."/>
            <person name="Shoemaker R.C."/>
            <person name="Jackson S.A."/>
        </authorList>
    </citation>
    <scope>NUCLEOTIDE SEQUENCE [LARGE SCALE GENOMIC DNA]</scope>
    <source>
        <strain evidence="10">cv. Williams 82</strain>
        <tissue evidence="9">Callus</tissue>
    </source>
</reference>
<dbReference type="Gramene" id="KRH29320">
    <property type="protein sequence ID" value="KRH29320"/>
    <property type="gene ID" value="GLYMA_11G109800"/>
</dbReference>
<dbReference type="EnsemblPlants" id="KRH29320">
    <property type="protein sequence ID" value="KRH29320"/>
    <property type="gene ID" value="GLYMA_11G109800"/>
</dbReference>
<dbReference type="SUPFAM" id="SSF57903">
    <property type="entry name" value="FYVE/PHD zinc finger"/>
    <property type="match status" value="1"/>
</dbReference>
<dbReference type="EMBL" id="CM000844">
    <property type="protein sequence ID" value="KRH29320.1"/>
    <property type="molecule type" value="Genomic_DNA"/>
</dbReference>
<evidence type="ECO:0000256" key="7">
    <source>
        <dbReference type="SAM" id="MobiDB-lite"/>
    </source>
</evidence>
<dbReference type="Proteomes" id="UP000008827">
    <property type="component" value="Chromosome 11"/>
</dbReference>
<keyword evidence="1" id="KW-0479">Metal-binding</keyword>
<keyword evidence="5" id="KW-0804">Transcription</keyword>
<feature type="compositionally biased region" description="Basic and acidic residues" evidence="7">
    <location>
        <begin position="388"/>
        <end position="399"/>
    </location>
</feature>
<dbReference type="GO" id="GO:0140566">
    <property type="term" value="F:histone reader activity"/>
    <property type="evidence" value="ECO:0007669"/>
    <property type="project" value="InterPro"/>
</dbReference>
<feature type="region of interest" description="Disordered" evidence="7">
    <location>
        <begin position="1139"/>
        <end position="1161"/>
    </location>
</feature>
<dbReference type="GeneID" id="100784908"/>
<dbReference type="PANTHER" id="PTHR33304:SF9">
    <property type="entry name" value="RING_FYVE_PHD ZINC FINGER SUPERFAMILY PROTEIN"/>
    <property type="match status" value="1"/>
</dbReference>
<dbReference type="EMBL" id="CM000844">
    <property type="protein sequence ID" value="KRH29321.1"/>
    <property type="molecule type" value="Genomic_DNA"/>
</dbReference>
<dbReference type="RefSeq" id="XP_040862629.1">
    <property type="nucleotide sequence ID" value="XM_041006695.1"/>
</dbReference>
<dbReference type="InterPro" id="IPR056280">
    <property type="entry name" value="AIPP2-like_SPOC"/>
</dbReference>
<dbReference type="RefSeq" id="XP_014619458.1">
    <property type="nucleotide sequence ID" value="XM_014763972.3"/>
</dbReference>
<dbReference type="Gramene" id="KRH29321">
    <property type="protein sequence ID" value="KRH29321"/>
    <property type="gene ID" value="GLYMA_11G109800"/>
</dbReference>
<evidence type="ECO:0000256" key="6">
    <source>
        <dbReference type="PROSITE-ProRule" id="PRU00146"/>
    </source>
</evidence>
<dbReference type="InterPro" id="IPR001965">
    <property type="entry name" value="Znf_PHD"/>
</dbReference>
<feature type="compositionally biased region" description="Basic and acidic residues" evidence="7">
    <location>
        <begin position="551"/>
        <end position="561"/>
    </location>
</feature>
<proteinExistence type="predicted"/>
<dbReference type="KEGG" id="gmx:100784908"/>
<dbReference type="Gene3D" id="3.30.40.10">
    <property type="entry name" value="Zinc/RING finger domain, C3HC4 (zinc finger)"/>
    <property type="match status" value="1"/>
</dbReference>
<dbReference type="SMR" id="A0A0R0HFT9"/>
<evidence type="ECO:0000313" key="10">
    <source>
        <dbReference type="EnsemblPlants" id="KRH29319"/>
    </source>
</evidence>
<reference evidence="9" key="3">
    <citation type="submission" date="2018-07" db="EMBL/GenBank/DDBJ databases">
        <title>WGS assembly of Glycine max.</title>
        <authorList>
            <person name="Schmutz J."/>
            <person name="Cannon S."/>
            <person name="Schlueter J."/>
            <person name="Ma J."/>
            <person name="Mitros T."/>
            <person name="Nelson W."/>
            <person name="Hyten D."/>
            <person name="Song Q."/>
            <person name="Thelen J."/>
            <person name="Cheng J."/>
            <person name="Xu D."/>
            <person name="Hellsten U."/>
            <person name="May G."/>
            <person name="Yu Y."/>
            <person name="Sakurai T."/>
            <person name="Umezawa T."/>
            <person name="Bhattacharyya M."/>
            <person name="Sandhu D."/>
            <person name="Valliyodan B."/>
            <person name="Lindquist E."/>
            <person name="Peto M."/>
            <person name="Grant D."/>
            <person name="Shu S."/>
            <person name="Goodstein D."/>
            <person name="Barry K."/>
            <person name="Futrell-Griggs M."/>
            <person name="Abernathy B."/>
            <person name="Du J."/>
            <person name="Tian Z."/>
            <person name="Zhu L."/>
            <person name="Gill N."/>
            <person name="Joshi T."/>
            <person name="Libault M."/>
            <person name="Sethuraman A."/>
            <person name="Zhang X."/>
            <person name="Shinozaki K."/>
            <person name="Nguyen H."/>
            <person name="Wing R."/>
            <person name="Cregan P."/>
            <person name="Specht J."/>
            <person name="Grimwood J."/>
            <person name="Rokhsar D."/>
            <person name="Stacey G."/>
            <person name="Shoemaker R."/>
            <person name="Jackson S."/>
        </authorList>
    </citation>
    <scope>NUCLEOTIDE SEQUENCE</scope>
    <source>
        <tissue evidence="9">Callus</tissue>
    </source>
</reference>
<dbReference type="InterPro" id="IPR013083">
    <property type="entry name" value="Znf_RING/FYVE/PHD"/>
</dbReference>
<feature type="compositionally biased region" description="Polar residues" evidence="7">
    <location>
        <begin position="584"/>
        <end position="611"/>
    </location>
</feature>
<dbReference type="PROSITE" id="PS50016">
    <property type="entry name" value="ZF_PHD_2"/>
    <property type="match status" value="1"/>
</dbReference>
<dbReference type="AlphaFoldDB" id="A0A0R0HFT9"/>
<accession>A0A0R0HFT9</accession>
<sequence length="1411" mass="155741">MIQNADMRLESGTCNVCSAACSSCMHPNRALMGSKAEEFSDENCRLGEVNQYCDESDRSSLGSRACERLKHGVSETSHKPSVSSTHDSLSENAENSQALSEKYQDSKCLESLDDSTSCISRTSNANLASSCHQINTDRINISCSSTSVSHLVAEGSGNGPTVDISSLSECCMENVDSSLTKERVPIIVPGEKSLADKENLNNGTAKVSIEICPKSEEDTENNVDVAEDDDHKYSAHDGLHEKVEELIKSSGRAEPQSEDESDESDVVEHDVKVCDICGDAGREDLLAICSRCSDGAEHTYCMREMLEKVPEGDWLCEECKCAEETANRKLDIEEKKNHKVSSTSQISGKRPSQSMEIATAAKRQALESSTGSPKASSPKRIVPLSRESSFKSMDKEKMKSGQQKIPMHNHLGGDDTELARSLSAGPRSQNARSTLLKSNSFNNNSKPRVKLVDEVVPQKQKGVVEHISKNMETPAGMISKSMSFKLSNLGRSNAVESKVKMISSKPGTTQDLKASRHAKDSASFDRKFLSKIDRPVICSTMVSSVVSTSKGDPKLTPHGETAKPSTVNNNREFKVNQDGKLYSLSKSMNNTSSKSPEPQVSSDRTSTSVDETQQDKLPRSQDTANQVDKAKDSSIDHVMSGVTNASKSSFCRKCKDFGHATECCTVSGTQEFGAESSVIATSSSKEEMHEGNRLKAAIQAALLRRPEIHKRKEAPDQTNEFPTSSTGLKREVTSQKQVLVSSTLKNSISAEESNMKQEIIVNSTVETSKCPSANDLKQVKFCRTDFCSQLRKSDSVGPTSGKPVVRDLPNNAMEISSILSKMSVIPEYEYIWQGVFKVHRNGMPPDLYTGIQAHLSACASPKVHEVVKKFLPEVSLNEVSRLSIWPSQFHQGGAKEDNIALYFFAKDIESYERYYKGLLDHMIRNDLALRGTSDGVELLIFASNQLPEDSQRWNMLFFLWGIFRGRRINHLDSTKKICIPSLNVMPNEKDFPTAVMTLSETRCSPKRMDEEFIDQDHNMVSRNFDGKETIFDQTHLGLLVNLERQDARINTKSTSGIPTIRTQLCQQMNSTGSSLRDSVPEHRQYIESKPPEAMETSVSSRIVETKTNHDISVKQENSLSSGIPSVGYQEIDTASNINRDKILDRTNNDENQQRPKRKQMEDDLDINVEATFLGDLTVKAVNCQLPNDKKVKHIDLSDTAVEASAVSCQKMPWNEVNGKFENGESYSKKLQTGFGGIHGCYDSGARESFNGSFASLVNDLGSCSSGENKRCKKPCDEKIIHEDLGAMERTFFPVDTRKKKDSGMVLNEPRAYVDQFQVGIPNLELGLGGETKPSHKGMLPFFVGAVDKKNSQEKTPDILTDEREDENVAASLSLSLSFPSSNKEHVKPVTKAEDGHNVNSPYLLFGRFTDK</sequence>
<feature type="compositionally biased region" description="Polar residues" evidence="7">
    <location>
        <begin position="79"/>
        <end position="96"/>
    </location>
</feature>
<dbReference type="InterPro" id="IPR019787">
    <property type="entry name" value="Znf_PHD-finger"/>
</dbReference>
<evidence type="ECO:0000313" key="9">
    <source>
        <dbReference type="EMBL" id="KRH29319.1"/>
    </source>
</evidence>
<dbReference type="EnsemblPlants" id="KRH29319">
    <property type="protein sequence ID" value="KRH29319"/>
    <property type="gene ID" value="GLYMA_11G109800"/>
</dbReference>
<evidence type="ECO:0000259" key="8">
    <source>
        <dbReference type="PROSITE" id="PS50016"/>
    </source>
</evidence>
<reference evidence="10" key="2">
    <citation type="submission" date="2018-02" db="UniProtKB">
        <authorList>
            <consortium name="EnsemblPlants"/>
        </authorList>
    </citation>
    <scope>IDENTIFICATION</scope>
    <source>
        <strain evidence="10">Williams 82</strain>
    </source>
</reference>
<dbReference type="STRING" id="3847.A0A0R0HFT9"/>
<keyword evidence="3" id="KW-0862">Zinc</keyword>
<dbReference type="OrthoDB" id="787137at2759"/>
<dbReference type="InterPro" id="IPR049914">
    <property type="entry name" value="PHD1-3/5-6"/>
</dbReference>
<dbReference type="PaxDb" id="3847-GLYMA11G11720.1"/>
<dbReference type="RefSeq" id="XP_040862627.1">
    <property type="nucleotide sequence ID" value="XM_041006693.1"/>
</dbReference>
<evidence type="ECO:0000256" key="3">
    <source>
        <dbReference type="ARBA" id="ARBA00022833"/>
    </source>
</evidence>
<name>A0A0R0HFT9_SOYBN</name>
<dbReference type="Pfam" id="PF23121">
    <property type="entry name" value="SPOC_AIPP2"/>
    <property type="match status" value="1"/>
</dbReference>
<dbReference type="PANTHER" id="PTHR33304">
    <property type="match status" value="1"/>
</dbReference>
<evidence type="ECO:0000256" key="5">
    <source>
        <dbReference type="ARBA" id="ARBA00023163"/>
    </source>
</evidence>
<evidence type="ECO:0000256" key="1">
    <source>
        <dbReference type="ARBA" id="ARBA00022723"/>
    </source>
</evidence>
<dbReference type="SMART" id="SM00249">
    <property type="entry name" value="PHD"/>
    <property type="match status" value="1"/>
</dbReference>
<feature type="domain" description="PHD-type" evidence="8">
    <location>
        <begin position="271"/>
        <end position="322"/>
    </location>
</feature>
<dbReference type="GO" id="GO:0008270">
    <property type="term" value="F:zinc ion binding"/>
    <property type="evidence" value="ECO:0007669"/>
    <property type="project" value="UniProtKB-KW"/>
</dbReference>
<feature type="compositionally biased region" description="Polar residues" evidence="7">
    <location>
        <begin position="366"/>
        <end position="375"/>
    </location>
</feature>
<dbReference type="ExpressionAtlas" id="A0A0R0HFT9">
    <property type="expression patterns" value="baseline and differential"/>
</dbReference>
<organism evidence="9">
    <name type="scientific">Glycine max</name>
    <name type="common">Soybean</name>
    <name type="synonym">Glycine hispida</name>
    <dbReference type="NCBI Taxonomy" id="3847"/>
    <lineage>
        <taxon>Eukaryota</taxon>
        <taxon>Viridiplantae</taxon>
        <taxon>Streptophyta</taxon>
        <taxon>Embryophyta</taxon>
        <taxon>Tracheophyta</taxon>
        <taxon>Spermatophyta</taxon>
        <taxon>Magnoliopsida</taxon>
        <taxon>eudicotyledons</taxon>
        <taxon>Gunneridae</taxon>
        <taxon>Pentapetalae</taxon>
        <taxon>rosids</taxon>
        <taxon>fabids</taxon>
        <taxon>Fabales</taxon>
        <taxon>Fabaceae</taxon>
        <taxon>Papilionoideae</taxon>
        <taxon>50 kb inversion clade</taxon>
        <taxon>NPAAA clade</taxon>
        <taxon>indigoferoid/millettioid clade</taxon>
        <taxon>Phaseoleae</taxon>
        <taxon>Glycine</taxon>
        <taxon>Glycine subgen. Soja</taxon>
    </lineage>
</organism>
<dbReference type="EnsemblPlants" id="KRH29321">
    <property type="protein sequence ID" value="KRH29321"/>
    <property type="gene ID" value="GLYMA_11G109800"/>
</dbReference>
<feature type="region of interest" description="Disordered" evidence="7">
    <location>
        <begin position="544"/>
        <end position="635"/>
    </location>
</feature>
<dbReference type="GO" id="GO:0034244">
    <property type="term" value="P:negative regulation of transcription elongation by RNA polymerase II"/>
    <property type="evidence" value="ECO:0007669"/>
    <property type="project" value="InterPro"/>
</dbReference>
<evidence type="ECO:0000256" key="2">
    <source>
        <dbReference type="ARBA" id="ARBA00022771"/>
    </source>
</evidence>
<protein>
    <recommendedName>
        <fullName evidence="8">PHD-type domain-containing protein</fullName>
    </recommendedName>
</protein>
<evidence type="ECO:0000313" key="11">
    <source>
        <dbReference type="Proteomes" id="UP000008827"/>
    </source>
</evidence>
<evidence type="ECO:0000256" key="4">
    <source>
        <dbReference type="ARBA" id="ARBA00023015"/>
    </source>
</evidence>
<dbReference type="InterPro" id="IPR011011">
    <property type="entry name" value="Znf_FYVE_PHD"/>
</dbReference>